<name>A0ABR1JKF9_9AGAR</name>
<organism evidence="1 2">
    <name type="scientific">Marasmiellus scandens</name>
    <dbReference type="NCBI Taxonomy" id="2682957"/>
    <lineage>
        <taxon>Eukaryota</taxon>
        <taxon>Fungi</taxon>
        <taxon>Dikarya</taxon>
        <taxon>Basidiomycota</taxon>
        <taxon>Agaricomycotina</taxon>
        <taxon>Agaricomycetes</taxon>
        <taxon>Agaricomycetidae</taxon>
        <taxon>Agaricales</taxon>
        <taxon>Marasmiineae</taxon>
        <taxon>Omphalotaceae</taxon>
        <taxon>Marasmiellus</taxon>
    </lineage>
</organism>
<reference evidence="1 2" key="1">
    <citation type="submission" date="2024-01" db="EMBL/GenBank/DDBJ databases">
        <title>A draft genome for the cacao thread blight pathogen Marasmiellus scandens.</title>
        <authorList>
            <person name="Baruah I.K."/>
            <person name="Leung J."/>
            <person name="Bukari Y."/>
            <person name="Amoako-Attah I."/>
            <person name="Meinhardt L.W."/>
            <person name="Bailey B.A."/>
            <person name="Cohen S.P."/>
        </authorList>
    </citation>
    <scope>NUCLEOTIDE SEQUENCE [LARGE SCALE GENOMIC DNA]</scope>
    <source>
        <strain evidence="1 2">GH-19</strain>
    </source>
</reference>
<proteinExistence type="predicted"/>
<comment type="caution">
    <text evidence="1">The sequence shown here is derived from an EMBL/GenBank/DDBJ whole genome shotgun (WGS) entry which is preliminary data.</text>
</comment>
<protein>
    <submittedName>
        <fullName evidence="1">Uncharacterized protein</fullName>
    </submittedName>
</protein>
<sequence length="116" mass="13139">MSTGTFRFKTVYLRNTRTIQVNATALGCNVHVEGVGHLIGPLSSSCGDLWCCQRIPGVVYFCTLDPFSASYRSLSRSLHSWFKEYIWKNRTVFLILETMSFIPPSLPSSDLDGRKR</sequence>
<dbReference type="Proteomes" id="UP001498398">
    <property type="component" value="Unassembled WGS sequence"/>
</dbReference>
<dbReference type="EMBL" id="JBANRG010000010">
    <property type="protein sequence ID" value="KAK7462847.1"/>
    <property type="molecule type" value="Genomic_DNA"/>
</dbReference>
<evidence type="ECO:0000313" key="2">
    <source>
        <dbReference type="Proteomes" id="UP001498398"/>
    </source>
</evidence>
<dbReference type="PROSITE" id="PS51257">
    <property type="entry name" value="PROKAR_LIPOPROTEIN"/>
    <property type="match status" value="1"/>
</dbReference>
<accession>A0ABR1JKF9</accession>
<gene>
    <name evidence="1" type="ORF">VKT23_007423</name>
</gene>
<keyword evidence="2" id="KW-1185">Reference proteome</keyword>
<evidence type="ECO:0000313" key="1">
    <source>
        <dbReference type="EMBL" id="KAK7462847.1"/>
    </source>
</evidence>